<accession>A0ABN3B6N9</accession>
<reference evidence="4 5" key="1">
    <citation type="journal article" date="2019" name="Int. J. Syst. Evol. Microbiol.">
        <title>The Global Catalogue of Microorganisms (GCM) 10K type strain sequencing project: providing services to taxonomists for standard genome sequencing and annotation.</title>
        <authorList>
            <consortium name="The Broad Institute Genomics Platform"/>
            <consortium name="The Broad Institute Genome Sequencing Center for Infectious Disease"/>
            <person name="Wu L."/>
            <person name="Ma J."/>
        </authorList>
    </citation>
    <scope>NUCLEOTIDE SEQUENCE [LARGE SCALE GENOMIC DNA]</scope>
    <source>
        <strain evidence="4 5">JCM 14919</strain>
    </source>
</reference>
<name>A0ABN3B6N9_9MICO</name>
<feature type="domain" description="PafC HTH" evidence="2">
    <location>
        <begin position="18"/>
        <end position="138"/>
    </location>
</feature>
<dbReference type="Pfam" id="PF13280">
    <property type="entry name" value="WYL"/>
    <property type="match status" value="1"/>
</dbReference>
<dbReference type="InterPro" id="IPR057727">
    <property type="entry name" value="WCX_dom"/>
</dbReference>
<evidence type="ECO:0000259" key="2">
    <source>
        <dbReference type="Pfam" id="PF19187"/>
    </source>
</evidence>
<dbReference type="InterPro" id="IPR028349">
    <property type="entry name" value="PafC-like"/>
</dbReference>
<gene>
    <name evidence="4" type="ORF">GCM10009786_15950</name>
</gene>
<feature type="domain" description="WCX" evidence="3">
    <location>
        <begin position="272"/>
        <end position="346"/>
    </location>
</feature>
<evidence type="ECO:0000259" key="3">
    <source>
        <dbReference type="Pfam" id="PF25583"/>
    </source>
</evidence>
<dbReference type="InterPro" id="IPR026881">
    <property type="entry name" value="WYL_dom"/>
</dbReference>
<dbReference type="PROSITE" id="PS52050">
    <property type="entry name" value="WYL"/>
    <property type="match status" value="1"/>
</dbReference>
<keyword evidence="5" id="KW-1185">Reference proteome</keyword>
<sequence length="351" mass="37541">MPGMTKGRQMRKQVLAPERVTFLLSLVAYLRDTGSATVGELAERFSVPPELVRTLVRFLGTAGVPGETMNYQDEDLFDIDWDALEQQDLVSLTRTVAVDDAPRFAPMETAALIAGLQALTSMLGPEDAALARATAEKLGTALGATPEAPMSVTDGPGDARVPELVAAIEEGRAVSFVYRDASGSDSRRTVRPQSLTQGSGTWYLRGYCFERLADRTFRVDQMRELERAEIPGAAGAAPGTADPAGSDAPLVPVPVAAPPATAAEQPMAHEGPVHITARVTEAALAPLEGFAPEVLEQIEDGRFRVRVEAWHRGTAVQIVQVLPGGVEIESPDWARASVREWTERALAAYGG</sequence>
<dbReference type="Pfam" id="PF25583">
    <property type="entry name" value="WCX"/>
    <property type="match status" value="1"/>
</dbReference>
<dbReference type="EMBL" id="BAAAOP010000005">
    <property type="protein sequence ID" value="GAA2188126.1"/>
    <property type="molecule type" value="Genomic_DNA"/>
</dbReference>
<evidence type="ECO:0000313" key="4">
    <source>
        <dbReference type="EMBL" id="GAA2188126.1"/>
    </source>
</evidence>
<dbReference type="PANTHER" id="PTHR34580:SF3">
    <property type="entry name" value="PROTEIN PAFB"/>
    <property type="match status" value="1"/>
</dbReference>
<dbReference type="InterPro" id="IPR043839">
    <property type="entry name" value="PafC_HTH"/>
</dbReference>
<feature type="domain" description="WYL" evidence="1">
    <location>
        <begin position="163"/>
        <end position="226"/>
    </location>
</feature>
<proteinExistence type="predicted"/>
<dbReference type="Proteomes" id="UP001501084">
    <property type="component" value="Unassembled WGS sequence"/>
</dbReference>
<dbReference type="Pfam" id="PF19187">
    <property type="entry name" value="HTH_PafC"/>
    <property type="match status" value="1"/>
</dbReference>
<dbReference type="PANTHER" id="PTHR34580">
    <property type="match status" value="1"/>
</dbReference>
<comment type="caution">
    <text evidence="4">The sequence shown here is derived from an EMBL/GenBank/DDBJ whole genome shotgun (WGS) entry which is preliminary data.</text>
</comment>
<organism evidence="4 5">
    <name type="scientific">Leucobacter alluvii</name>
    <dbReference type="NCBI Taxonomy" id="340321"/>
    <lineage>
        <taxon>Bacteria</taxon>
        <taxon>Bacillati</taxon>
        <taxon>Actinomycetota</taxon>
        <taxon>Actinomycetes</taxon>
        <taxon>Micrococcales</taxon>
        <taxon>Microbacteriaceae</taxon>
        <taxon>Leucobacter</taxon>
    </lineage>
</organism>
<dbReference type="PIRSF" id="PIRSF016838">
    <property type="entry name" value="PafC"/>
    <property type="match status" value="1"/>
</dbReference>
<protein>
    <submittedName>
        <fullName evidence="4">YafY family protein</fullName>
    </submittedName>
</protein>
<evidence type="ECO:0000313" key="5">
    <source>
        <dbReference type="Proteomes" id="UP001501084"/>
    </source>
</evidence>
<dbReference type="InterPro" id="IPR051534">
    <property type="entry name" value="CBASS_pafABC_assoc_protein"/>
</dbReference>
<evidence type="ECO:0000259" key="1">
    <source>
        <dbReference type="Pfam" id="PF13280"/>
    </source>
</evidence>